<dbReference type="STRING" id="135651.G0MR31"/>
<dbReference type="OrthoDB" id="5775492at2759"/>
<evidence type="ECO:0000313" key="3">
    <source>
        <dbReference type="EMBL" id="EGT42109.1"/>
    </source>
</evidence>
<reference evidence="4" key="1">
    <citation type="submission" date="2011-07" db="EMBL/GenBank/DDBJ databases">
        <authorList>
            <consortium name="Caenorhabditis brenneri Sequencing and Analysis Consortium"/>
            <person name="Wilson R.K."/>
        </authorList>
    </citation>
    <scope>NUCLEOTIDE SEQUENCE [LARGE SCALE GENOMIC DNA]</scope>
    <source>
        <strain evidence="4">PB2801</strain>
    </source>
</reference>
<evidence type="ECO:0000256" key="1">
    <source>
        <dbReference type="RuleBase" id="RU003425"/>
    </source>
</evidence>
<dbReference type="OMA" id="VKWKSTR"/>
<keyword evidence="1" id="KW-0206">Cytoskeleton</keyword>
<protein>
    <recommendedName>
        <fullName evidence="1">Major sperm protein</fullName>
    </recommendedName>
</protein>
<dbReference type="Gene3D" id="2.60.40.10">
    <property type="entry name" value="Immunoglobulins"/>
    <property type="match status" value="1"/>
</dbReference>
<sequence length="202" mass="23458">MFAEGNIELDKLVFKPEDTIRFNTNPGKQQAVVEMTNNHDFDVVVKWKSTRPPIYGVEPNFVIVRANTTQKFVLFCRGAEKEYGVPRDRFSAVISRIKPNVFIPAKKIWKESMQSRDVFVGRLHKKFIYVVYDGVNFEEWWNCDMKGKKEPTRQPTFGLADEDHRAAVVTALLARYFEHVVVPMQPPREDNEPKDDDGNLNH</sequence>
<dbReference type="InParanoid" id="G0MR31"/>
<dbReference type="EMBL" id="GL379808">
    <property type="protein sequence ID" value="EGT42109.1"/>
    <property type="molecule type" value="Genomic_DNA"/>
</dbReference>
<dbReference type="InterPro" id="IPR013783">
    <property type="entry name" value="Ig-like_fold"/>
</dbReference>
<dbReference type="InterPro" id="IPR000535">
    <property type="entry name" value="MSP_dom"/>
</dbReference>
<dbReference type="SUPFAM" id="SSF49354">
    <property type="entry name" value="PapD-like"/>
    <property type="match status" value="1"/>
</dbReference>
<dbReference type="Proteomes" id="UP000008068">
    <property type="component" value="Unassembled WGS sequence"/>
</dbReference>
<dbReference type="InterPro" id="IPR008962">
    <property type="entry name" value="PapD-like_sf"/>
</dbReference>
<dbReference type="AlphaFoldDB" id="G0MR31"/>
<dbReference type="PROSITE" id="PS50202">
    <property type="entry name" value="MSP"/>
    <property type="match status" value="1"/>
</dbReference>
<dbReference type="eggNOG" id="ENOG502TIHI">
    <property type="taxonomic scope" value="Eukaryota"/>
</dbReference>
<gene>
    <name evidence="3" type="ORF">CAEBREN_24023</name>
</gene>
<feature type="domain" description="MSP" evidence="2">
    <location>
        <begin position="11"/>
        <end position="130"/>
    </location>
</feature>
<dbReference type="FunCoup" id="G0MR31">
    <property type="interactions" value="409"/>
</dbReference>
<keyword evidence="4" id="KW-1185">Reference proteome</keyword>
<proteinExistence type="predicted"/>
<evidence type="ECO:0000259" key="2">
    <source>
        <dbReference type="PROSITE" id="PS50202"/>
    </source>
</evidence>
<keyword evidence="1" id="KW-0963">Cytoplasm</keyword>
<accession>G0MR31</accession>
<comment type="function">
    <text evidence="1">Central component in molecular interactions underlying sperm crawling. Forms an extensive filament system that extends from sperm villipoda, along the leading edge of the pseudopod.</text>
</comment>
<name>G0MR31_CAEBE</name>
<dbReference type="Pfam" id="PF00635">
    <property type="entry name" value="Motile_Sperm"/>
    <property type="match status" value="1"/>
</dbReference>
<evidence type="ECO:0000313" key="4">
    <source>
        <dbReference type="Proteomes" id="UP000008068"/>
    </source>
</evidence>
<dbReference type="HOGENOM" id="CLU_1409943_0_0_1"/>
<organism evidence="4">
    <name type="scientific">Caenorhabditis brenneri</name>
    <name type="common">Nematode worm</name>
    <dbReference type="NCBI Taxonomy" id="135651"/>
    <lineage>
        <taxon>Eukaryota</taxon>
        <taxon>Metazoa</taxon>
        <taxon>Ecdysozoa</taxon>
        <taxon>Nematoda</taxon>
        <taxon>Chromadorea</taxon>
        <taxon>Rhabditida</taxon>
        <taxon>Rhabditina</taxon>
        <taxon>Rhabditomorpha</taxon>
        <taxon>Rhabditoidea</taxon>
        <taxon>Rhabditidae</taxon>
        <taxon>Peloderinae</taxon>
        <taxon>Caenorhabditis</taxon>
    </lineage>
</organism>